<dbReference type="InterPro" id="IPR000086">
    <property type="entry name" value="NUDIX_hydrolase_dom"/>
</dbReference>
<dbReference type="Proteomes" id="UP001195483">
    <property type="component" value="Unassembled WGS sequence"/>
</dbReference>
<reference evidence="17" key="1">
    <citation type="journal article" date="2021" name="Genome Biol. Evol.">
        <title>A High-Quality Reference Genome for a Parasitic Bivalve with Doubly Uniparental Inheritance (Bivalvia: Unionida).</title>
        <authorList>
            <person name="Smith C.H."/>
        </authorList>
    </citation>
    <scope>NUCLEOTIDE SEQUENCE</scope>
    <source>
        <strain evidence="17">CHS0354</strain>
    </source>
</reference>
<dbReference type="GO" id="GO:0006203">
    <property type="term" value="P:dGTP catabolic process"/>
    <property type="evidence" value="ECO:0007669"/>
    <property type="project" value="TreeGrafter"/>
</dbReference>
<comment type="cofactor">
    <cofactor evidence="1">
        <name>Mn(2+)</name>
        <dbReference type="ChEBI" id="CHEBI:29035"/>
    </cofactor>
</comment>
<dbReference type="PANTHER" id="PTHR16099:SF5">
    <property type="entry name" value="NUCLEOTIDE TRIPHOSPHATE DIPHOSPHATASE NUDT15"/>
    <property type="match status" value="1"/>
</dbReference>
<evidence type="ECO:0000256" key="7">
    <source>
        <dbReference type="ARBA" id="ARBA00023211"/>
    </source>
</evidence>
<keyword evidence="4" id="KW-0479">Metal-binding</keyword>
<evidence type="ECO:0000256" key="8">
    <source>
        <dbReference type="ARBA" id="ARBA00036546"/>
    </source>
</evidence>
<dbReference type="PRINTS" id="PR00502">
    <property type="entry name" value="NUDIXFAMILY"/>
</dbReference>
<evidence type="ECO:0000313" key="18">
    <source>
        <dbReference type="Proteomes" id="UP001195483"/>
    </source>
</evidence>
<dbReference type="EMBL" id="JAEAOA010000372">
    <property type="protein sequence ID" value="KAK3584607.1"/>
    <property type="molecule type" value="Genomic_DNA"/>
</dbReference>
<feature type="domain" description="Nudix hydrolase" evidence="16">
    <location>
        <begin position="9"/>
        <end position="146"/>
    </location>
</feature>
<evidence type="ECO:0000256" key="2">
    <source>
        <dbReference type="ARBA" id="ARBA00001946"/>
    </source>
</evidence>
<evidence type="ECO:0000256" key="4">
    <source>
        <dbReference type="ARBA" id="ARBA00022723"/>
    </source>
</evidence>
<dbReference type="GO" id="GO:0006950">
    <property type="term" value="P:response to stress"/>
    <property type="evidence" value="ECO:0007669"/>
    <property type="project" value="UniProtKB-ARBA"/>
</dbReference>
<comment type="catalytic activity">
    <reaction evidence="8">
        <text>a 2'-deoxyribonucleoside 5'-triphosphate + H2O = a 2'-deoxyribonucleoside 5'-phosphate + diphosphate + H(+)</text>
        <dbReference type="Rhea" id="RHEA:44644"/>
        <dbReference type="ChEBI" id="CHEBI:15377"/>
        <dbReference type="ChEBI" id="CHEBI:15378"/>
        <dbReference type="ChEBI" id="CHEBI:33019"/>
        <dbReference type="ChEBI" id="CHEBI:61560"/>
        <dbReference type="ChEBI" id="CHEBI:65317"/>
        <dbReference type="EC" id="3.6.1.9"/>
    </reaction>
</comment>
<evidence type="ECO:0000256" key="15">
    <source>
        <dbReference type="ARBA" id="ARBA00080476"/>
    </source>
</evidence>
<keyword evidence="5" id="KW-0378">Hydrolase</keyword>
<comment type="catalytic activity">
    <reaction evidence="9">
        <text>a ribonucleoside 5'-triphosphate + H2O = a ribonucleoside 5'-phosphate + diphosphate + H(+)</text>
        <dbReference type="Rhea" id="RHEA:23996"/>
        <dbReference type="ChEBI" id="CHEBI:15377"/>
        <dbReference type="ChEBI" id="CHEBI:15378"/>
        <dbReference type="ChEBI" id="CHEBI:33019"/>
        <dbReference type="ChEBI" id="CHEBI:58043"/>
        <dbReference type="ChEBI" id="CHEBI:61557"/>
        <dbReference type="EC" id="3.6.1.9"/>
    </reaction>
</comment>
<protein>
    <recommendedName>
        <fullName evidence="12">Nucleotide triphosphate diphosphatase NUDT15</fullName>
    </recommendedName>
    <alternativeName>
        <fullName evidence="13">MutT homolog 2</fullName>
    </alternativeName>
    <alternativeName>
        <fullName evidence="15">Nucleoside diphosphate-linked moiety X motif 15</fullName>
    </alternativeName>
    <alternativeName>
        <fullName evidence="14">Nucleoside diphosphate-linked to another moiety X hydrolase 15</fullName>
    </alternativeName>
</protein>
<evidence type="ECO:0000256" key="11">
    <source>
        <dbReference type="ARBA" id="ARBA00062087"/>
    </source>
</evidence>
<comment type="subunit">
    <text evidence="11">Homodimer. Interacts with PCNA; interaction is disrupted in response to UV irradiation.</text>
</comment>
<evidence type="ECO:0000256" key="9">
    <source>
        <dbReference type="ARBA" id="ARBA00036800"/>
    </source>
</evidence>
<comment type="function">
    <text evidence="10">May catalyze the hydrolysis of nucleoside triphosphates including dGTP, dTTP, dCTP, their oxidized forms like 8-oxo-dGTP and the prodrug thiopurine derivatives 6-thio-dGTP and 6-thio-GTP. Could also catalyze the hydrolysis of some nucleoside diphosphate derivatives. Hydrolyzes oxidized nucleosides triphosphates like 8-oxo-dGTP in vitro, but the specificity and efficiency towards these substrates are low. Therefore, the potential in vivo sanitizing role of this enzyme, that would consist in removing oxidatively damaged forms of nucleosides to prevent their incorporation into DNA, is unclear. Through the hydrolysis of thioguanosine triphosphates may participate in the catabolism of thiopurine drugs. May also have a role in DNA synthesis and cell cycle progression by stabilizing PCNA. Exhibits decapping activity towards dpCoA-capped RNAs in vitro.</text>
</comment>
<dbReference type="InterPro" id="IPR020476">
    <property type="entry name" value="Nudix_hydrolase"/>
</dbReference>
<sequence>MSATTRRERPKVGVGVFVTSPDHPNCVLIGVRKGSSPGSKLYGLPGGHLEFGESWEECGRRETQEETGLQLNNVQFATVVNAVVEKEKYHYVELYVQGEVDIEVKREPINREPDKCEGWIWCNWNDFPPPEKLFCPLRVVREQGYDPFASSQVNKS</sequence>
<evidence type="ECO:0000256" key="12">
    <source>
        <dbReference type="ARBA" id="ARBA00070687"/>
    </source>
</evidence>
<comment type="caution">
    <text evidence="17">The sequence shown here is derived from an EMBL/GenBank/DDBJ whole genome shotgun (WGS) entry which is preliminary data.</text>
</comment>
<keyword evidence="7" id="KW-0464">Manganese</keyword>
<evidence type="ECO:0000256" key="1">
    <source>
        <dbReference type="ARBA" id="ARBA00001936"/>
    </source>
</evidence>
<keyword evidence="6" id="KW-0460">Magnesium</keyword>
<organism evidence="17 18">
    <name type="scientific">Potamilus streckersoni</name>
    <dbReference type="NCBI Taxonomy" id="2493646"/>
    <lineage>
        <taxon>Eukaryota</taxon>
        <taxon>Metazoa</taxon>
        <taxon>Spiralia</taxon>
        <taxon>Lophotrochozoa</taxon>
        <taxon>Mollusca</taxon>
        <taxon>Bivalvia</taxon>
        <taxon>Autobranchia</taxon>
        <taxon>Heteroconchia</taxon>
        <taxon>Palaeoheterodonta</taxon>
        <taxon>Unionida</taxon>
        <taxon>Unionoidea</taxon>
        <taxon>Unionidae</taxon>
        <taxon>Ambleminae</taxon>
        <taxon>Lampsilini</taxon>
        <taxon>Potamilus</taxon>
    </lineage>
</organism>
<comment type="similarity">
    <text evidence="3">Belongs to the Nudix hydrolase family.</text>
</comment>
<gene>
    <name evidence="17" type="ORF">CHS0354_005202</name>
</gene>
<comment type="cofactor">
    <cofactor evidence="2">
        <name>Mg(2+)</name>
        <dbReference type="ChEBI" id="CHEBI:18420"/>
    </cofactor>
</comment>
<dbReference type="GO" id="GO:0046872">
    <property type="term" value="F:metal ion binding"/>
    <property type="evidence" value="ECO:0007669"/>
    <property type="project" value="UniProtKB-KW"/>
</dbReference>
<dbReference type="SUPFAM" id="SSF55811">
    <property type="entry name" value="Nudix"/>
    <property type="match status" value="1"/>
</dbReference>
<dbReference type="PANTHER" id="PTHR16099">
    <property type="entry name" value="8-OXO-DGTP DIPHOSPHATES NUDT15"/>
    <property type="match status" value="1"/>
</dbReference>
<dbReference type="Pfam" id="PF00293">
    <property type="entry name" value="NUDIX"/>
    <property type="match status" value="1"/>
</dbReference>
<dbReference type="AlphaFoldDB" id="A0AAE0S3J6"/>
<name>A0AAE0S3J6_9BIVA</name>
<dbReference type="FunFam" id="3.90.79.10:FF:000034">
    <property type="entry name" value="Nucleotide triphosphate diphosphatase NUDT15"/>
    <property type="match status" value="1"/>
</dbReference>
<evidence type="ECO:0000256" key="6">
    <source>
        <dbReference type="ARBA" id="ARBA00022842"/>
    </source>
</evidence>
<evidence type="ECO:0000313" key="17">
    <source>
        <dbReference type="EMBL" id="KAK3584607.1"/>
    </source>
</evidence>
<dbReference type="Gene3D" id="3.90.79.10">
    <property type="entry name" value="Nucleoside Triphosphate Pyrophosphohydrolase"/>
    <property type="match status" value="1"/>
</dbReference>
<evidence type="ECO:0000259" key="16">
    <source>
        <dbReference type="PROSITE" id="PS51462"/>
    </source>
</evidence>
<dbReference type="GO" id="GO:0008413">
    <property type="term" value="F:8-oxo-7,8-dihydroguanosine triphosphate pyrophosphatase activity"/>
    <property type="evidence" value="ECO:0007669"/>
    <property type="project" value="UniProtKB-ARBA"/>
</dbReference>
<dbReference type="GO" id="GO:0005829">
    <property type="term" value="C:cytosol"/>
    <property type="evidence" value="ECO:0007669"/>
    <property type="project" value="TreeGrafter"/>
</dbReference>
<evidence type="ECO:0000256" key="10">
    <source>
        <dbReference type="ARBA" id="ARBA00055812"/>
    </source>
</evidence>
<evidence type="ECO:0000256" key="13">
    <source>
        <dbReference type="ARBA" id="ARBA00076736"/>
    </source>
</evidence>
<evidence type="ECO:0000256" key="3">
    <source>
        <dbReference type="ARBA" id="ARBA00005582"/>
    </source>
</evidence>
<keyword evidence="18" id="KW-1185">Reference proteome</keyword>
<reference evidence="17" key="3">
    <citation type="submission" date="2023-05" db="EMBL/GenBank/DDBJ databases">
        <authorList>
            <person name="Smith C.H."/>
        </authorList>
    </citation>
    <scope>NUCLEOTIDE SEQUENCE</scope>
    <source>
        <strain evidence="17">CHS0354</strain>
        <tissue evidence="17">Mantle</tissue>
    </source>
</reference>
<reference evidence="17" key="2">
    <citation type="journal article" date="2021" name="Genome Biol. Evol.">
        <title>Developing a high-quality reference genome for a parasitic bivalve with doubly uniparental inheritance (Bivalvia: Unionida).</title>
        <authorList>
            <person name="Smith C.H."/>
        </authorList>
    </citation>
    <scope>NUCLEOTIDE SEQUENCE</scope>
    <source>
        <strain evidence="17">CHS0354</strain>
        <tissue evidence="17">Mantle</tissue>
    </source>
</reference>
<evidence type="ECO:0000256" key="5">
    <source>
        <dbReference type="ARBA" id="ARBA00022801"/>
    </source>
</evidence>
<evidence type="ECO:0000256" key="14">
    <source>
        <dbReference type="ARBA" id="ARBA00077398"/>
    </source>
</evidence>
<dbReference type="CDD" id="cd04678">
    <property type="entry name" value="NUDIX_MTH2_Nudt15"/>
    <property type="match status" value="1"/>
</dbReference>
<dbReference type="InterPro" id="IPR015797">
    <property type="entry name" value="NUDIX_hydrolase-like_dom_sf"/>
</dbReference>
<proteinExistence type="inferred from homology"/>
<dbReference type="GO" id="GO:0035539">
    <property type="term" value="F:8-oxo-7,8-dihydrodeoxyguanosine triphosphate pyrophosphatase activity"/>
    <property type="evidence" value="ECO:0007669"/>
    <property type="project" value="TreeGrafter"/>
</dbReference>
<dbReference type="PROSITE" id="PS51462">
    <property type="entry name" value="NUDIX"/>
    <property type="match status" value="1"/>
</dbReference>
<accession>A0AAE0S3J6</accession>